<protein>
    <submittedName>
        <fullName evidence="3">Uncharacterized protein</fullName>
    </submittedName>
</protein>
<proteinExistence type="predicted"/>
<dbReference type="EMBL" id="JACEFI010000021">
    <property type="protein sequence ID" value="KAH0593432.1"/>
    <property type="molecule type" value="Genomic_DNA"/>
</dbReference>
<organism evidence="3 4">
    <name type="scientific">Metarhizium humberi</name>
    <dbReference type="NCBI Taxonomy" id="2596975"/>
    <lineage>
        <taxon>Eukaryota</taxon>
        <taxon>Fungi</taxon>
        <taxon>Dikarya</taxon>
        <taxon>Ascomycota</taxon>
        <taxon>Pezizomycotina</taxon>
        <taxon>Sordariomycetes</taxon>
        <taxon>Hypocreomycetidae</taxon>
        <taxon>Hypocreales</taxon>
        <taxon>Clavicipitaceae</taxon>
        <taxon>Metarhizium</taxon>
    </lineage>
</organism>
<evidence type="ECO:0000313" key="4">
    <source>
        <dbReference type="Proteomes" id="UP000764110"/>
    </source>
</evidence>
<dbReference type="GO" id="GO:0005524">
    <property type="term" value="F:ATP binding"/>
    <property type="evidence" value="ECO:0007669"/>
    <property type="project" value="InterPro"/>
</dbReference>
<gene>
    <name evidence="3" type="ORF">MHUMG1_08889</name>
</gene>
<comment type="caution">
    <text evidence="3">The sequence shown here is derived from an EMBL/GenBank/DDBJ whole genome shotgun (WGS) entry which is preliminary data.</text>
</comment>
<dbReference type="Pfam" id="PF22942">
    <property type="entry name" value="DUF7025"/>
    <property type="match status" value="1"/>
</dbReference>
<dbReference type="InterPro" id="IPR003959">
    <property type="entry name" value="ATPase_AAA_core"/>
</dbReference>
<dbReference type="PANTHER" id="PTHR46411:SF3">
    <property type="entry name" value="AAA+ ATPASE DOMAIN-CONTAINING PROTEIN"/>
    <property type="match status" value="1"/>
</dbReference>
<dbReference type="Proteomes" id="UP000764110">
    <property type="component" value="Unassembled WGS sequence"/>
</dbReference>
<accession>A0A9P8S474</accession>
<reference evidence="3 4" key="1">
    <citation type="submission" date="2020-07" db="EMBL/GenBank/DDBJ databases">
        <title>Metarhizium humberi genome.</title>
        <authorList>
            <person name="Lysoe E."/>
        </authorList>
    </citation>
    <scope>NUCLEOTIDE SEQUENCE [LARGE SCALE GENOMIC DNA]</scope>
    <source>
        <strain evidence="3 4">ESALQ1638</strain>
    </source>
</reference>
<name>A0A9P8S474_9HYPO</name>
<evidence type="ECO:0000313" key="3">
    <source>
        <dbReference type="EMBL" id="KAH0593432.1"/>
    </source>
</evidence>
<dbReference type="PANTHER" id="PTHR46411">
    <property type="entry name" value="FAMILY ATPASE, PUTATIVE-RELATED"/>
    <property type="match status" value="1"/>
</dbReference>
<dbReference type="GO" id="GO:0016887">
    <property type="term" value="F:ATP hydrolysis activity"/>
    <property type="evidence" value="ECO:0007669"/>
    <property type="project" value="InterPro"/>
</dbReference>
<sequence>MQEMDGSKFMHLETRLLSTNGKFLGEASDKSRIPFFRGAKRIELLPVYPLQYHPNRERVARELTQCGRRFVSLIRAHHRRYVGMAFYVDKEGEIVKRHVKGRIMVDAICFQEQNPNHPVPRVRNVRPRLSDTGPGETASLKHLDEAQLEEFDVLICSPMVLGFCLGTKAFLEFAVAHISDISWSPSSYEDVKMPDQQKKPIWALAETFLSRDKTSAFKDLVLGKGRGINFLLYGPPGVGKTLTAETIVESYKRPLYTVPAAQIGVDAVGVERTANVVNPDKESSFDFSRALRELAAIIRNEGKSYYVFEAARNDNLMNHFNPAIILGWLTGFDTAHLQPLLSFSSRLTNKLIAERDYLAQEICHLLLNIPVQEGTRMVVSVDCRPLEQHARSYRVDDDINETISNYRKYLERNKQYEDVTYLDVKTWRRFAAQAKKRVLSYFPRYRSTEASPQINDFCRVKLMMSHPHRSPEEFVADEFELEVREEPVVQEDWHELASSVQTLWRGVLSD</sequence>
<feature type="domain" description="DUF7025" evidence="2">
    <location>
        <begin position="4"/>
        <end position="54"/>
    </location>
</feature>
<dbReference type="InterPro" id="IPR027417">
    <property type="entry name" value="P-loop_NTPase"/>
</dbReference>
<dbReference type="InterPro" id="IPR054289">
    <property type="entry name" value="DUF7025"/>
</dbReference>
<evidence type="ECO:0000259" key="1">
    <source>
        <dbReference type="Pfam" id="PF00004"/>
    </source>
</evidence>
<dbReference type="Gene3D" id="3.40.50.300">
    <property type="entry name" value="P-loop containing nucleotide triphosphate hydrolases"/>
    <property type="match status" value="1"/>
</dbReference>
<keyword evidence="4" id="KW-1185">Reference proteome</keyword>
<dbReference type="AlphaFoldDB" id="A0A9P8S474"/>
<dbReference type="SUPFAM" id="SSF52540">
    <property type="entry name" value="P-loop containing nucleoside triphosphate hydrolases"/>
    <property type="match status" value="2"/>
</dbReference>
<feature type="domain" description="ATPase AAA-type core" evidence="1">
    <location>
        <begin position="231"/>
        <end position="269"/>
    </location>
</feature>
<dbReference type="Pfam" id="PF00004">
    <property type="entry name" value="AAA"/>
    <property type="match status" value="1"/>
</dbReference>
<evidence type="ECO:0000259" key="2">
    <source>
        <dbReference type="Pfam" id="PF22942"/>
    </source>
</evidence>